<evidence type="ECO:0000256" key="2">
    <source>
        <dbReference type="ARBA" id="ARBA00023125"/>
    </source>
</evidence>
<reference evidence="6" key="1">
    <citation type="submission" date="2017-06" db="EMBL/GenBank/DDBJ databases">
        <authorList>
            <person name="Furmanczyk E.M."/>
        </authorList>
    </citation>
    <scope>NUCLEOTIDE SEQUENCE [LARGE SCALE GENOMIC DNA]</scope>
    <source>
        <strain evidence="6">AP3_16</strain>
    </source>
</reference>
<evidence type="ECO:0000259" key="4">
    <source>
        <dbReference type="PROSITE" id="PS50043"/>
    </source>
</evidence>
<feature type="domain" description="HTH luxR-type" evidence="4">
    <location>
        <begin position="307"/>
        <end position="372"/>
    </location>
</feature>
<dbReference type="Pfam" id="PF00196">
    <property type="entry name" value="GerE"/>
    <property type="match status" value="1"/>
</dbReference>
<dbReference type="PANTHER" id="PTHR44688">
    <property type="entry name" value="DNA-BINDING TRANSCRIPTIONAL ACTIVATOR DEVR_DOSR"/>
    <property type="match status" value="1"/>
</dbReference>
<dbReference type="EMBL" id="NIRS01000003">
    <property type="protein sequence ID" value="PPK38508.1"/>
    <property type="molecule type" value="Genomic_DNA"/>
</dbReference>
<gene>
    <name evidence="5" type="ORF">CD175_11890</name>
</gene>
<keyword evidence="3" id="KW-0804">Transcription</keyword>
<dbReference type="Proteomes" id="UP000238541">
    <property type="component" value="Unassembled WGS sequence"/>
</dbReference>
<dbReference type="InterPro" id="IPR016032">
    <property type="entry name" value="Sig_transdc_resp-reg_C-effctor"/>
</dbReference>
<dbReference type="GO" id="GO:0006355">
    <property type="term" value="P:regulation of DNA-templated transcription"/>
    <property type="evidence" value="ECO:0007669"/>
    <property type="project" value="InterPro"/>
</dbReference>
<accession>A0A2S6FM47</accession>
<dbReference type="RefSeq" id="WP_104449104.1">
    <property type="nucleotide sequence ID" value="NZ_NIRS01000003.1"/>
</dbReference>
<organism evidence="5 6">
    <name type="scientific">Pseudomonas laurylsulfatiphila</name>
    <dbReference type="NCBI Taxonomy" id="2011015"/>
    <lineage>
        <taxon>Bacteria</taxon>
        <taxon>Pseudomonadati</taxon>
        <taxon>Pseudomonadota</taxon>
        <taxon>Gammaproteobacteria</taxon>
        <taxon>Pseudomonadales</taxon>
        <taxon>Pseudomonadaceae</taxon>
        <taxon>Pseudomonas</taxon>
    </lineage>
</organism>
<keyword evidence="1" id="KW-0805">Transcription regulation</keyword>
<dbReference type="InterPro" id="IPR036388">
    <property type="entry name" value="WH-like_DNA-bd_sf"/>
</dbReference>
<dbReference type="PRINTS" id="PR00038">
    <property type="entry name" value="HTHLUXR"/>
</dbReference>
<keyword evidence="6" id="KW-1185">Reference proteome</keyword>
<dbReference type="InterPro" id="IPR000792">
    <property type="entry name" value="Tscrpt_reg_LuxR_C"/>
</dbReference>
<dbReference type="CDD" id="cd06170">
    <property type="entry name" value="LuxR_C_like"/>
    <property type="match status" value="1"/>
</dbReference>
<comment type="caution">
    <text evidence="5">The sequence shown here is derived from an EMBL/GenBank/DDBJ whole genome shotgun (WGS) entry which is preliminary data.</text>
</comment>
<evidence type="ECO:0000313" key="6">
    <source>
        <dbReference type="Proteomes" id="UP000238541"/>
    </source>
</evidence>
<dbReference type="AlphaFoldDB" id="A0A2S6FM47"/>
<dbReference type="PANTHER" id="PTHR44688:SF16">
    <property type="entry name" value="DNA-BINDING TRANSCRIPTIONAL ACTIVATOR DEVR_DOSR"/>
    <property type="match status" value="1"/>
</dbReference>
<protein>
    <recommendedName>
        <fullName evidence="4">HTH luxR-type domain-containing protein</fullName>
    </recommendedName>
</protein>
<proteinExistence type="predicted"/>
<evidence type="ECO:0000256" key="1">
    <source>
        <dbReference type="ARBA" id="ARBA00023015"/>
    </source>
</evidence>
<evidence type="ECO:0000313" key="5">
    <source>
        <dbReference type="EMBL" id="PPK38508.1"/>
    </source>
</evidence>
<name>A0A2S6FM47_9PSED</name>
<dbReference type="Gene3D" id="1.10.10.10">
    <property type="entry name" value="Winged helix-like DNA-binding domain superfamily/Winged helix DNA-binding domain"/>
    <property type="match status" value="1"/>
</dbReference>
<sequence>MDTANVSLDELCQLIELIYEGAGETWPWQQSLERLRSLLGANYATLILRPSTPDDCGFMVNAGAVSTWAVSAYGSTYYALDPFIGLPPGEVHTVTEILGEERWLNSDFYQQFNEPLDIFYILGADLHSTDGRECRLRICRPRRDGAFSVADKALCKRLLPHLRRAVSLRGQLKRSEAERLLYASTVERLQIGTIILDDQYKVLECNQAAQDLLTENDGLSLLNDSLQAAFERDNNALQQLIGQVREQRVRPGPQIAEAITLQRPSGRASLGVVVRSLPRLDSPERRQPALVVYLRDPLHKACVHQQTLRQLFGLTPTEAELTIQLAHGHSLEEAGERLNIRRNTVKTHMRSIYAKTGVTRHSELTHMLHNSVAVFGGDSSLS</sequence>
<dbReference type="SUPFAM" id="SSF46894">
    <property type="entry name" value="C-terminal effector domain of the bipartite response regulators"/>
    <property type="match status" value="1"/>
</dbReference>
<keyword evidence="2" id="KW-0238">DNA-binding</keyword>
<dbReference type="SMART" id="SM00421">
    <property type="entry name" value="HTH_LUXR"/>
    <property type="match status" value="1"/>
</dbReference>
<dbReference type="PROSITE" id="PS50043">
    <property type="entry name" value="HTH_LUXR_2"/>
    <property type="match status" value="1"/>
</dbReference>
<evidence type="ECO:0000256" key="3">
    <source>
        <dbReference type="ARBA" id="ARBA00023163"/>
    </source>
</evidence>
<dbReference type="GO" id="GO:0003677">
    <property type="term" value="F:DNA binding"/>
    <property type="evidence" value="ECO:0007669"/>
    <property type="project" value="UniProtKB-KW"/>
</dbReference>